<dbReference type="EMBL" id="LT605205">
    <property type="protein sequence ID" value="SCD18949.1"/>
    <property type="molecule type" value="Genomic_DNA"/>
</dbReference>
<dbReference type="InterPro" id="IPR046947">
    <property type="entry name" value="LytR-like"/>
</dbReference>
<gene>
    <name evidence="3" type="ORF">PSM36_0113</name>
</gene>
<protein>
    <recommendedName>
        <fullName evidence="2">HTH LytTR-type domain-containing protein</fullName>
    </recommendedName>
</protein>
<dbReference type="Pfam" id="PF04397">
    <property type="entry name" value="LytTR"/>
    <property type="match status" value="1"/>
</dbReference>
<feature type="domain" description="HTH LytTR-type" evidence="2">
    <location>
        <begin position="205"/>
        <end position="312"/>
    </location>
</feature>
<reference evidence="4" key="1">
    <citation type="submission" date="2016-08" db="EMBL/GenBank/DDBJ databases">
        <authorList>
            <person name="Wibberg D."/>
        </authorList>
    </citation>
    <scope>NUCLEOTIDE SEQUENCE [LARGE SCALE GENOMIC DNA]</scope>
</reference>
<evidence type="ECO:0000259" key="2">
    <source>
        <dbReference type="PROSITE" id="PS50930"/>
    </source>
</evidence>
<dbReference type="Gene3D" id="2.40.50.1020">
    <property type="entry name" value="LytTr DNA-binding domain"/>
    <property type="match status" value="1"/>
</dbReference>
<dbReference type="GO" id="GO:0000156">
    <property type="term" value="F:phosphorelay response regulator activity"/>
    <property type="evidence" value="ECO:0007669"/>
    <property type="project" value="InterPro"/>
</dbReference>
<keyword evidence="1" id="KW-0812">Transmembrane</keyword>
<evidence type="ECO:0000313" key="3">
    <source>
        <dbReference type="EMBL" id="SCD18949.1"/>
    </source>
</evidence>
<sequence>MRFSNLCVQAPTIAFTFHYICIGWTDNSFFMMEGKIPAYLYEKKNSVKTILFTALFALLFINLFQPFGSHDWYPGVSDIKYFAFSSLIILTGMLVVVISRIILTAYSKKRDILYWHYALWILCEIVAMAIFYTLFSKFFPKDGIERDISEIFRQSLFNTALVLLLPYAITWLYFSWKEKTTLLERIEEERLADTHPKTLIAFHDEKGDLKISVMLENLLYIESADNYATIYYLNKSGVSQFLLRNSLKWMDEHLTQETPLVRCHRSYIVNMDKVKILKKIKGGIVLELDEGHTPDIPVSKTYYESFMHKFSHYSV</sequence>
<dbReference type="PROSITE" id="PS50930">
    <property type="entry name" value="HTH_LYTTR"/>
    <property type="match status" value="1"/>
</dbReference>
<proteinExistence type="predicted"/>
<keyword evidence="4" id="KW-1185">Reference proteome</keyword>
<keyword evidence="1" id="KW-0472">Membrane</keyword>
<feature type="transmembrane region" description="Helical" evidence="1">
    <location>
        <begin position="155"/>
        <end position="176"/>
    </location>
</feature>
<dbReference type="STRING" id="1642647.PSM36_0113"/>
<dbReference type="KEGG" id="psac:PSM36_0113"/>
<dbReference type="Proteomes" id="UP000187464">
    <property type="component" value="Chromosome I"/>
</dbReference>
<evidence type="ECO:0000256" key="1">
    <source>
        <dbReference type="SAM" id="Phobius"/>
    </source>
</evidence>
<dbReference type="PANTHER" id="PTHR37299:SF1">
    <property type="entry name" value="STAGE 0 SPORULATION PROTEIN A HOMOLOG"/>
    <property type="match status" value="1"/>
</dbReference>
<dbReference type="GO" id="GO:0003677">
    <property type="term" value="F:DNA binding"/>
    <property type="evidence" value="ECO:0007669"/>
    <property type="project" value="InterPro"/>
</dbReference>
<accession>A0A1R3SYI0</accession>
<dbReference type="InterPro" id="IPR007492">
    <property type="entry name" value="LytTR_DNA-bd_dom"/>
</dbReference>
<name>A0A1R3SYI0_9BACT</name>
<feature type="transmembrane region" description="Helical" evidence="1">
    <location>
        <begin position="79"/>
        <end position="102"/>
    </location>
</feature>
<organism evidence="3 4">
    <name type="scientific">Proteiniphilum saccharofermentans</name>
    <dbReference type="NCBI Taxonomy" id="1642647"/>
    <lineage>
        <taxon>Bacteria</taxon>
        <taxon>Pseudomonadati</taxon>
        <taxon>Bacteroidota</taxon>
        <taxon>Bacteroidia</taxon>
        <taxon>Bacteroidales</taxon>
        <taxon>Dysgonomonadaceae</taxon>
        <taxon>Proteiniphilum</taxon>
    </lineage>
</organism>
<dbReference type="SMART" id="SM00850">
    <property type="entry name" value="LytTR"/>
    <property type="match status" value="1"/>
</dbReference>
<feature type="transmembrane region" description="Helical" evidence="1">
    <location>
        <begin position="114"/>
        <end position="135"/>
    </location>
</feature>
<dbReference type="PANTHER" id="PTHR37299">
    <property type="entry name" value="TRANSCRIPTIONAL REGULATOR-RELATED"/>
    <property type="match status" value="1"/>
</dbReference>
<feature type="transmembrane region" description="Helical" evidence="1">
    <location>
        <begin position="49"/>
        <end position="67"/>
    </location>
</feature>
<evidence type="ECO:0000313" key="4">
    <source>
        <dbReference type="Proteomes" id="UP000187464"/>
    </source>
</evidence>
<dbReference type="AlphaFoldDB" id="A0A1R3SYI0"/>
<keyword evidence="1" id="KW-1133">Transmembrane helix</keyword>